<evidence type="ECO:0000313" key="4">
    <source>
        <dbReference type="Proteomes" id="UP000591131"/>
    </source>
</evidence>
<dbReference type="Proteomes" id="UP000591131">
    <property type="component" value="Unassembled WGS sequence"/>
</dbReference>
<evidence type="ECO:0000256" key="1">
    <source>
        <dbReference type="SAM" id="MobiDB-lite"/>
    </source>
</evidence>
<dbReference type="SUPFAM" id="SSF56672">
    <property type="entry name" value="DNA/RNA polymerases"/>
    <property type="match status" value="1"/>
</dbReference>
<organism evidence="3 4">
    <name type="scientific">Perkinsus chesapeaki</name>
    <name type="common">Clam parasite</name>
    <name type="synonym">Perkinsus andrewsi</name>
    <dbReference type="NCBI Taxonomy" id="330153"/>
    <lineage>
        <taxon>Eukaryota</taxon>
        <taxon>Sar</taxon>
        <taxon>Alveolata</taxon>
        <taxon>Perkinsozoa</taxon>
        <taxon>Perkinsea</taxon>
        <taxon>Perkinsida</taxon>
        <taxon>Perkinsidae</taxon>
        <taxon>Perkinsus</taxon>
    </lineage>
</organism>
<name>A0A7J6KW32_PERCH</name>
<dbReference type="InterPro" id="IPR000477">
    <property type="entry name" value="RT_dom"/>
</dbReference>
<dbReference type="PANTHER" id="PTHR33050">
    <property type="entry name" value="REVERSE TRANSCRIPTASE DOMAIN-CONTAINING PROTEIN"/>
    <property type="match status" value="1"/>
</dbReference>
<protein>
    <recommendedName>
        <fullName evidence="2">Reverse transcriptase domain-containing protein</fullName>
    </recommendedName>
</protein>
<feature type="region of interest" description="Disordered" evidence="1">
    <location>
        <begin position="1"/>
        <end position="20"/>
    </location>
</feature>
<feature type="compositionally biased region" description="Pro residues" evidence="1">
    <location>
        <begin position="78"/>
        <end position="87"/>
    </location>
</feature>
<gene>
    <name evidence="3" type="ORF">FOL47_000632</name>
</gene>
<reference evidence="3 4" key="1">
    <citation type="submission" date="2020-04" db="EMBL/GenBank/DDBJ databases">
        <title>Perkinsus chesapeaki whole genome sequence.</title>
        <authorList>
            <person name="Bogema D.R."/>
        </authorList>
    </citation>
    <scope>NUCLEOTIDE SEQUENCE [LARGE SCALE GENOMIC DNA]</scope>
    <source>
        <strain evidence="3">ATCC PRA-425</strain>
    </source>
</reference>
<dbReference type="Pfam" id="PF00078">
    <property type="entry name" value="RVT_1"/>
    <property type="match status" value="1"/>
</dbReference>
<dbReference type="InterPro" id="IPR052055">
    <property type="entry name" value="Hepadnavirus_pol/RT"/>
</dbReference>
<dbReference type="PANTHER" id="PTHR33050:SF7">
    <property type="entry name" value="RIBONUCLEASE H"/>
    <property type="match status" value="1"/>
</dbReference>
<feature type="compositionally biased region" description="Polar residues" evidence="1">
    <location>
        <begin position="9"/>
        <end position="20"/>
    </location>
</feature>
<keyword evidence="4" id="KW-1185">Reference proteome</keyword>
<feature type="region of interest" description="Disordered" evidence="1">
    <location>
        <begin position="318"/>
        <end position="351"/>
    </location>
</feature>
<comment type="caution">
    <text evidence="3">The sequence shown here is derived from an EMBL/GenBank/DDBJ whole genome shotgun (WGS) entry which is preliminary data.</text>
</comment>
<sequence>MPAPGFNAAGSSDSSQAESTPDTFIITHTSSATEDVDGSMLLQFTDIADIKELMPKIEARTAVLLVAKIKAWRYKPTQPTPTNPRPTPTRSRSRSRSPRRTLPPTRDDRDALQTFFDDLLEGKGKIDDQTLERKILDKLKENKDTFGTPGGELLPPKQVLDELFKAKDAGKNGRNGPTFPYITLEKFSPPDPTLPLYDDRLHDCGNMVPRRRPQLPKQCAPEGSHASWMTKLARPMVTKYDAVVRATWESRSLADPDFNLTKQVARLDVETLLTMRNEAENPSKGNQNCFAFERGGPSACRNQNCPYKHRCAICRSGSHGTRQHENGYTNSTNTRPNNAESRNTNNTTNVNKGQATNNGLEMLDHIDHPDHSLVTDLVSGMRVTGTIGTNHLFPTTVDKHPTDKATFLSNASATRQALQDLHYDYEEDTAPRTIYRGLHAPQTPARLGLLPEIPKVEPDKTREIDDMTISGVNSLVSVPEKVTLDHIDDLVEALFHFRRGEQARGLQRRYLVYKGDHAHAYRQVCTSPLDRDVLAVRLRNPEDGKYYYFEHACLAFGHRASLLRYSRVARAIVNILRHIFDMVAFVYVDDFFVVCAEDEATLCYNIFQQLNQWLGFATKDTKAMKPTDSLKLLGLQVEVQNDKVTLDIDQQRRVSLRQTLTDTLCKARLTPSQASKLAGKLGFVSTVFNGKNGRAYLRALYNRVSTQPRDLQGKRMANFSANSDVAVALDWFLWALEHCPRRQISLHNQNPHVIMYTDAEFSKRETPSRMQKHACIGSVIAIPDHQRVFYFSWEPPADIFDLLEPRGNDIHPLEALAVPVALHHWLNTNVPFGLLNRRTGACNVTLYIDSTVAEGTIRKGSSPCPDLNAIAKHTWKIAAAHSVGLWTTTVASASNPADLPSRGRYEEMTHLCWTKSEAEPDPPWRSWLARR</sequence>
<proteinExistence type="predicted"/>
<feature type="region of interest" description="Disordered" evidence="1">
    <location>
        <begin position="75"/>
        <end position="110"/>
    </location>
</feature>
<feature type="domain" description="Reverse transcriptase" evidence="2">
    <location>
        <begin position="473"/>
        <end position="636"/>
    </location>
</feature>
<dbReference type="EMBL" id="JAAPAO010001113">
    <property type="protein sequence ID" value="KAF4651137.1"/>
    <property type="molecule type" value="Genomic_DNA"/>
</dbReference>
<accession>A0A7J6KW32</accession>
<evidence type="ECO:0000259" key="2">
    <source>
        <dbReference type="Pfam" id="PF00078"/>
    </source>
</evidence>
<dbReference type="AlphaFoldDB" id="A0A7J6KW32"/>
<feature type="compositionally biased region" description="Polar residues" evidence="1">
    <location>
        <begin position="326"/>
        <end position="351"/>
    </location>
</feature>
<dbReference type="InterPro" id="IPR043502">
    <property type="entry name" value="DNA/RNA_pol_sf"/>
</dbReference>
<evidence type="ECO:0000313" key="3">
    <source>
        <dbReference type="EMBL" id="KAF4651137.1"/>
    </source>
</evidence>
<dbReference type="OrthoDB" id="419294at2759"/>